<evidence type="ECO:0000256" key="1">
    <source>
        <dbReference type="SAM" id="Phobius"/>
    </source>
</evidence>
<feature type="transmembrane region" description="Helical" evidence="1">
    <location>
        <begin position="6"/>
        <end position="32"/>
    </location>
</feature>
<sequence length="131" mass="13952">MDDLGWGLFMTAAGMGTVFALLLILMGLLLAIGAWDRRSVEATAPLSACLEDAGSAEVTEPVTAGSSVEVLGHGLTRDQVAAVALAVTIHERVRRAQAAPAMRTHQPGSHLYASRWVSAGRTLQNTSWRRK</sequence>
<gene>
    <name evidence="2" type="ORF">ACFP57_07425</name>
</gene>
<evidence type="ECO:0000313" key="3">
    <source>
        <dbReference type="Proteomes" id="UP001596266"/>
    </source>
</evidence>
<evidence type="ECO:0000313" key="2">
    <source>
        <dbReference type="EMBL" id="MFC6396814.1"/>
    </source>
</evidence>
<dbReference type="EMBL" id="JBHSUA010000015">
    <property type="protein sequence ID" value="MFC6396814.1"/>
    <property type="molecule type" value="Genomic_DNA"/>
</dbReference>
<dbReference type="RefSeq" id="WP_343884187.1">
    <property type="nucleotide sequence ID" value="NZ_BAAAKI010000001.1"/>
</dbReference>
<keyword evidence="3" id="KW-1185">Reference proteome</keyword>
<accession>A0ABW1X210</accession>
<dbReference type="Proteomes" id="UP001596266">
    <property type="component" value="Unassembled WGS sequence"/>
</dbReference>
<keyword evidence="1" id="KW-1133">Transmembrane helix</keyword>
<keyword evidence="1" id="KW-0472">Membrane</keyword>
<name>A0ABW1X210_9ACTN</name>
<evidence type="ECO:0008006" key="4">
    <source>
        <dbReference type="Google" id="ProtNLM"/>
    </source>
</evidence>
<reference evidence="3" key="1">
    <citation type="journal article" date="2019" name="Int. J. Syst. Evol. Microbiol.">
        <title>The Global Catalogue of Microorganisms (GCM) 10K type strain sequencing project: providing services to taxonomists for standard genome sequencing and annotation.</title>
        <authorList>
            <consortium name="The Broad Institute Genomics Platform"/>
            <consortium name="The Broad Institute Genome Sequencing Center for Infectious Disease"/>
            <person name="Wu L."/>
            <person name="Ma J."/>
        </authorList>
    </citation>
    <scope>NUCLEOTIDE SEQUENCE [LARGE SCALE GENOMIC DNA]</scope>
    <source>
        <strain evidence="3">CGMCC 1.15277</strain>
    </source>
</reference>
<proteinExistence type="predicted"/>
<keyword evidence="1" id="KW-0812">Transmembrane</keyword>
<protein>
    <recommendedName>
        <fullName evidence="4">Acyl-CoA carboxylase subunit epsilon</fullName>
    </recommendedName>
</protein>
<comment type="caution">
    <text evidence="2">The sequence shown here is derived from an EMBL/GenBank/DDBJ whole genome shotgun (WGS) entry which is preliminary data.</text>
</comment>
<organism evidence="2 3">
    <name type="scientific">Luteococcus sanguinis</name>
    <dbReference type="NCBI Taxonomy" id="174038"/>
    <lineage>
        <taxon>Bacteria</taxon>
        <taxon>Bacillati</taxon>
        <taxon>Actinomycetota</taxon>
        <taxon>Actinomycetes</taxon>
        <taxon>Propionibacteriales</taxon>
        <taxon>Propionibacteriaceae</taxon>
        <taxon>Luteococcus</taxon>
    </lineage>
</organism>